<evidence type="ECO:0000313" key="5">
    <source>
        <dbReference type="Proteomes" id="UP000515598"/>
    </source>
</evidence>
<evidence type="ECO:0000313" key="4">
    <source>
        <dbReference type="EMBL" id="QNG79904.1"/>
    </source>
</evidence>
<dbReference type="GO" id="GO:0006777">
    <property type="term" value="P:Mo-molybdopterin cofactor biosynthetic process"/>
    <property type="evidence" value="ECO:0007669"/>
    <property type="project" value="UniProtKB-UniRule"/>
</dbReference>
<dbReference type="RefSeq" id="WP_154350769.1">
    <property type="nucleotide sequence ID" value="NZ_CP040433.1"/>
</dbReference>
<name>A0AAX1IKR5_STEMA</name>
<keyword evidence="4" id="KW-0560">Oxidoreductase</keyword>
<comment type="similarity">
    <text evidence="3">Belongs to the FdhD family.</text>
</comment>
<dbReference type="AlphaFoldDB" id="A0AAX1IKR5"/>
<sequence length="287" mass="30262">MFEPSPVLAGDTDGIVRRRTIQWRGDVRRSIMDSVAEEVPVAMLYNDVAFSVMMSSPANLEDFALGFSLTEGLIADPAQFLSVEVRPRLEGMELAMTVTSDAPVLAAATTNRGRNLPGRSGCGICGASQLEEVIRRPTPLDHPATCSVASVRLALASLKQGQPMNAAAGSTHAAAWADQDGRILQVREDVGRHNALDKLIGSLARRSISTRAGILVLSSRASYEMVSKAAIAGMAIVAAVSAPTALAIDLAKAAGICLVGFARSEGFNVYSHPNRLLELDSIALAHA</sequence>
<dbReference type="InterPro" id="IPR016193">
    <property type="entry name" value="Cytidine_deaminase-like"/>
</dbReference>
<accession>A0AAX1IKR5</accession>
<dbReference type="Proteomes" id="UP000515598">
    <property type="component" value="Chromosome"/>
</dbReference>
<proteinExistence type="inferred from homology"/>
<dbReference type="GO" id="GO:0016491">
    <property type="term" value="F:oxidoreductase activity"/>
    <property type="evidence" value="ECO:0007669"/>
    <property type="project" value="UniProtKB-KW"/>
</dbReference>
<dbReference type="GO" id="GO:0016783">
    <property type="term" value="F:sulfurtransferase activity"/>
    <property type="evidence" value="ECO:0007669"/>
    <property type="project" value="InterPro"/>
</dbReference>
<dbReference type="PANTHER" id="PTHR30592:SF1">
    <property type="entry name" value="SULFUR CARRIER PROTEIN FDHD"/>
    <property type="match status" value="1"/>
</dbReference>
<comment type="function">
    <text evidence="3">Required for formate dehydrogenase (FDH) activity. Acts as a sulfur carrier protein that transfers sulfur from IscS to the molybdenum cofactor prior to its insertion into FDH.</text>
</comment>
<dbReference type="InterPro" id="IPR003786">
    <property type="entry name" value="FdhD"/>
</dbReference>
<dbReference type="GO" id="GO:0005737">
    <property type="term" value="C:cytoplasm"/>
    <property type="evidence" value="ECO:0007669"/>
    <property type="project" value="UniProtKB-SubCell"/>
</dbReference>
<dbReference type="EMBL" id="CP060025">
    <property type="protein sequence ID" value="QNG79904.1"/>
    <property type="molecule type" value="Genomic_DNA"/>
</dbReference>
<keyword evidence="1 3" id="KW-0963">Cytoplasm</keyword>
<dbReference type="Gene3D" id="3.10.20.10">
    <property type="match status" value="1"/>
</dbReference>
<dbReference type="GO" id="GO:0097163">
    <property type="term" value="F:sulfur carrier activity"/>
    <property type="evidence" value="ECO:0007669"/>
    <property type="project" value="UniProtKB-UniRule"/>
</dbReference>
<evidence type="ECO:0000256" key="3">
    <source>
        <dbReference type="HAMAP-Rule" id="MF_00187"/>
    </source>
</evidence>
<dbReference type="PANTHER" id="PTHR30592">
    <property type="entry name" value="FORMATE DEHYDROGENASE"/>
    <property type="match status" value="1"/>
</dbReference>
<dbReference type="Gene3D" id="3.40.140.10">
    <property type="entry name" value="Cytidine Deaminase, domain 2"/>
    <property type="match status" value="1"/>
</dbReference>
<comment type="subcellular location">
    <subcellularLocation>
        <location evidence="3">Cytoplasm</location>
    </subcellularLocation>
</comment>
<organism evidence="4 5">
    <name type="scientific">Stenotrophomonas maltophilia</name>
    <name type="common">Pseudomonas maltophilia</name>
    <name type="synonym">Xanthomonas maltophilia</name>
    <dbReference type="NCBI Taxonomy" id="40324"/>
    <lineage>
        <taxon>Bacteria</taxon>
        <taxon>Pseudomonadati</taxon>
        <taxon>Pseudomonadota</taxon>
        <taxon>Gammaproteobacteria</taxon>
        <taxon>Lysobacterales</taxon>
        <taxon>Lysobacteraceae</taxon>
        <taxon>Stenotrophomonas</taxon>
        <taxon>Stenotrophomonas maltophilia group</taxon>
    </lineage>
</organism>
<dbReference type="HAMAP" id="MF_00187">
    <property type="entry name" value="FdhD"/>
    <property type="match status" value="1"/>
</dbReference>
<feature type="active site" description="Cysteine persulfide intermediate" evidence="3">
    <location>
        <position position="122"/>
    </location>
</feature>
<reference evidence="4 5" key="1">
    <citation type="submission" date="2020-08" db="EMBL/GenBank/DDBJ databases">
        <title>Phenotypic and transcriptomic analysis of seven clinical Stenotrophomonas maltophilia isolates identify a small set of shared and commonly regulated genes involved in biofilm lifestyle.</title>
        <authorList>
            <person name="Alio I."/>
            <person name="Gudzuhn M."/>
            <person name="Streit W."/>
        </authorList>
    </citation>
    <scope>NUCLEOTIDE SEQUENCE [LARGE SCALE GENOMIC DNA]</scope>
    <source>
        <strain evidence="4 5">UHH_SKK55</strain>
    </source>
</reference>
<dbReference type="SUPFAM" id="SSF53927">
    <property type="entry name" value="Cytidine deaminase-like"/>
    <property type="match status" value="1"/>
</dbReference>
<comment type="caution">
    <text evidence="3">Lacks conserved residue(s) required for the propagation of feature annotation.</text>
</comment>
<evidence type="ECO:0000256" key="1">
    <source>
        <dbReference type="ARBA" id="ARBA00022490"/>
    </source>
</evidence>
<evidence type="ECO:0000256" key="2">
    <source>
        <dbReference type="ARBA" id="ARBA00023150"/>
    </source>
</evidence>
<protein>
    <recommendedName>
        <fullName evidence="3">Sulfur carrier protein FdhD</fullName>
    </recommendedName>
</protein>
<dbReference type="Pfam" id="PF02634">
    <property type="entry name" value="FdhD-NarQ"/>
    <property type="match status" value="1"/>
</dbReference>
<keyword evidence="2 3" id="KW-0501">Molybdenum cofactor biosynthesis</keyword>
<gene>
    <name evidence="3" type="primary">fdhD</name>
    <name evidence="4" type="ORF">GPNADHDJ_04158</name>
</gene>
<dbReference type="NCBIfam" id="TIGR00129">
    <property type="entry name" value="fdhD_narQ"/>
    <property type="match status" value="1"/>
</dbReference>
<dbReference type="PIRSF" id="PIRSF015626">
    <property type="entry name" value="FdhD"/>
    <property type="match status" value="1"/>
</dbReference>